<comment type="caution">
    <text evidence="1">The sequence shown here is derived from an EMBL/GenBank/DDBJ whole genome shotgun (WGS) entry which is preliminary data.</text>
</comment>
<evidence type="ECO:0000313" key="2">
    <source>
        <dbReference type="Proteomes" id="UP001642464"/>
    </source>
</evidence>
<dbReference type="EMBL" id="CAXAMM010003825">
    <property type="protein sequence ID" value="CAK9001401.1"/>
    <property type="molecule type" value="Genomic_DNA"/>
</dbReference>
<organism evidence="1 2">
    <name type="scientific">Durusdinium trenchii</name>
    <dbReference type="NCBI Taxonomy" id="1381693"/>
    <lineage>
        <taxon>Eukaryota</taxon>
        <taxon>Sar</taxon>
        <taxon>Alveolata</taxon>
        <taxon>Dinophyceae</taxon>
        <taxon>Suessiales</taxon>
        <taxon>Symbiodiniaceae</taxon>
        <taxon>Durusdinium</taxon>
    </lineage>
</organism>
<keyword evidence="2" id="KW-1185">Reference proteome</keyword>
<protein>
    <submittedName>
        <fullName evidence="1">Uncharacterized protein</fullName>
    </submittedName>
</protein>
<evidence type="ECO:0000313" key="1">
    <source>
        <dbReference type="EMBL" id="CAK9001401.1"/>
    </source>
</evidence>
<name>A0ABP0IFK4_9DINO</name>
<dbReference type="Proteomes" id="UP001642464">
    <property type="component" value="Unassembled WGS sequence"/>
</dbReference>
<gene>
    <name evidence="1" type="ORF">SCF082_LOCUS6911</name>
</gene>
<accession>A0ABP0IFK4</accession>
<reference evidence="1 2" key="1">
    <citation type="submission" date="2024-02" db="EMBL/GenBank/DDBJ databases">
        <authorList>
            <person name="Chen Y."/>
            <person name="Shah S."/>
            <person name="Dougan E. K."/>
            <person name="Thang M."/>
            <person name="Chan C."/>
        </authorList>
    </citation>
    <scope>NUCLEOTIDE SEQUENCE [LARGE SCALE GENOMIC DNA]</scope>
</reference>
<proteinExistence type="predicted"/>
<sequence>MHPLSWVMEAFKTKEIATATCDKLQQFLKDDLSSLVSGSNSHLIAYLPLSAIHLAAPPDGYPCIGDFVTTTVSYIFSGCRLHREPLDVVHASSDGSTTFTLKKGFTRLKLVQHVVSIVQCCSPGSKELLAPLMSAIGDMFNLPCSITSKQDPEVVSMEAIQLSTQGAERQRKDVMKLAARFEQMMRDRRHDESTKDLNDEELLSMLIQRYNSYKANSALRKWQLNADAQAAIFGVIRGMCPEARALVRAHLDFNKYTESAYNESILRSKRHQLHEAPKGCPPAWIDKLTDLEAVLLSKPNKFGVEALAMWQDYCGRALAKGASSLGGVTESSEVEDAEELPSQILIVLHMRDQIQQGLDVVGRFMEKRAYMVVGERSQGVAALQRRMLADASTKFNAPLDISKMHHVGYIDFSKFGRLTTIDINQAAEWAKSILTLNDEYSMILAVAPLLASEGVLGGIRGEMRRIEDKFIDNMMECKSINIPFDLSSDKEETSQWVSGLATLKEMMTACVSRVSSLKHQTCLFHHFSCYEGNFEKAHMLLG</sequence>